<proteinExistence type="predicted"/>
<dbReference type="AlphaFoldDB" id="A0AA37JPE1"/>
<protein>
    <submittedName>
        <fullName evidence="3">Antibiotic resistance protein VanZ</fullName>
    </submittedName>
</protein>
<keyword evidence="1" id="KW-1133">Transmembrane helix</keyword>
<dbReference type="Pfam" id="PF04892">
    <property type="entry name" value="VanZ"/>
    <property type="match status" value="1"/>
</dbReference>
<keyword evidence="1" id="KW-0812">Transmembrane</keyword>
<dbReference type="InterPro" id="IPR006976">
    <property type="entry name" value="VanZ-like"/>
</dbReference>
<organism evidence="3 4">
    <name type="scientific">Hungatella hathewayi</name>
    <dbReference type="NCBI Taxonomy" id="154046"/>
    <lineage>
        <taxon>Bacteria</taxon>
        <taxon>Bacillati</taxon>
        <taxon>Bacillota</taxon>
        <taxon>Clostridia</taxon>
        <taxon>Lachnospirales</taxon>
        <taxon>Lachnospiraceae</taxon>
        <taxon>Hungatella</taxon>
    </lineage>
</organism>
<feature type="domain" description="VanZ-like" evidence="2">
    <location>
        <begin position="10"/>
        <end position="137"/>
    </location>
</feature>
<name>A0AA37JPE1_9FIRM</name>
<feature type="transmembrane region" description="Helical" evidence="1">
    <location>
        <begin position="65"/>
        <end position="85"/>
    </location>
</feature>
<evidence type="ECO:0000313" key="3">
    <source>
        <dbReference type="EMBL" id="GKH04713.1"/>
    </source>
</evidence>
<sequence>MPLLRQIAYFLFVVCVLVISTATFLDWVITCLLNGRAILATEHSLNLIPFRFITETWDMGVRKQITQTIANILMFLPLGFIFPVAFKKARTFYKTAICMLLFSFLIEFVQYFIGRSADIDDLILNTSGAMLGYFLFYKLSKLFRNKNIWKKLNGTAS</sequence>
<feature type="transmembrane region" description="Helical" evidence="1">
    <location>
        <begin position="92"/>
        <end position="113"/>
    </location>
</feature>
<dbReference type="Proteomes" id="UP001055091">
    <property type="component" value="Unassembled WGS sequence"/>
</dbReference>
<dbReference type="PANTHER" id="PTHR36834:SF1">
    <property type="entry name" value="INTEGRAL MEMBRANE PROTEIN"/>
    <property type="match status" value="1"/>
</dbReference>
<evidence type="ECO:0000256" key="1">
    <source>
        <dbReference type="SAM" id="Phobius"/>
    </source>
</evidence>
<dbReference type="EMBL" id="BQNJ01000003">
    <property type="protein sequence ID" value="GKH04713.1"/>
    <property type="molecule type" value="Genomic_DNA"/>
</dbReference>
<gene>
    <name evidence="3" type="ORF">CE91St55_66940</name>
</gene>
<reference evidence="3" key="1">
    <citation type="submission" date="2022-01" db="EMBL/GenBank/DDBJ databases">
        <title>Novel bile acid biosynthetic pathways are enriched in the microbiome of centenarians.</title>
        <authorList>
            <person name="Sato Y."/>
            <person name="Atarashi K."/>
            <person name="Plichta R.D."/>
            <person name="Arai Y."/>
            <person name="Sasajima S."/>
            <person name="Kearney M.S."/>
            <person name="Suda W."/>
            <person name="Takeshita K."/>
            <person name="Sasaki T."/>
            <person name="Okamoto S."/>
            <person name="Skelly N.A."/>
            <person name="Okamura Y."/>
            <person name="Vlamakis H."/>
            <person name="Li Y."/>
            <person name="Tanoue T."/>
            <person name="Takei H."/>
            <person name="Nittono H."/>
            <person name="Narushima S."/>
            <person name="Irie J."/>
            <person name="Itoh H."/>
            <person name="Moriya K."/>
            <person name="Sugiura Y."/>
            <person name="Suematsu M."/>
            <person name="Moritoki N."/>
            <person name="Shibata S."/>
            <person name="Littman R.D."/>
            <person name="Fischbach A.M."/>
            <person name="Uwamino Y."/>
            <person name="Inoue T."/>
            <person name="Honda A."/>
            <person name="Hattori M."/>
            <person name="Murai T."/>
            <person name="Xavier J.R."/>
            <person name="Hirose N."/>
            <person name="Honda K."/>
        </authorList>
    </citation>
    <scope>NUCLEOTIDE SEQUENCE</scope>
    <source>
        <strain evidence="3">CE91-St55</strain>
    </source>
</reference>
<feature type="transmembrane region" description="Helical" evidence="1">
    <location>
        <begin position="7"/>
        <end position="29"/>
    </location>
</feature>
<accession>A0AA37JPE1</accession>
<comment type="caution">
    <text evidence="3">The sequence shown here is derived from an EMBL/GenBank/DDBJ whole genome shotgun (WGS) entry which is preliminary data.</text>
</comment>
<evidence type="ECO:0000313" key="4">
    <source>
        <dbReference type="Proteomes" id="UP001055091"/>
    </source>
</evidence>
<dbReference type="InterPro" id="IPR053150">
    <property type="entry name" value="Teicoplanin_resist-assoc"/>
</dbReference>
<feature type="transmembrane region" description="Helical" evidence="1">
    <location>
        <begin position="119"/>
        <end position="137"/>
    </location>
</feature>
<evidence type="ECO:0000259" key="2">
    <source>
        <dbReference type="Pfam" id="PF04892"/>
    </source>
</evidence>
<dbReference type="NCBIfam" id="NF037970">
    <property type="entry name" value="vanZ_1"/>
    <property type="match status" value="1"/>
</dbReference>
<keyword evidence="1" id="KW-0472">Membrane</keyword>
<dbReference type="PANTHER" id="PTHR36834">
    <property type="entry name" value="MEMBRANE PROTEIN-RELATED"/>
    <property type="match status" value="1"/>
</dbReference>